<dbReference type="Proteomes" id="UP000050795">
    <property type="component" value="Unassembled WGS sequence"/>
</dbReference>
<protein>
    <recommendedName>
        <fullName evidence="4">UPAR/Ly6 domain-containing protein</fullName>
    </recommendedName>
</protein>
<feature type="chain" id="PRO_5041661298" description="UPAR/Ly6 domain-containing protein" evidence="1">
    <location>
        <begin position="21"/>
        <end position="129"/>
    </location>
</feature>
<reference evidence="3" key="2">
    <citation type="submission" date="2023-11" db="UniProtKB">
        <authorList>
            <consortium name="WormBaseParasite"/>
        </authorList>
    </citation>
    <scope>IDENTIFICATION</scope>
</reference>
<evidence type="ECO:0000313" key="3">
    <source>
        <dbReference type="WBParaSite" id="TREG1_43310.1"/>
    </source>
</evidence>
<keyword evidence="1" id="KW-0732">Signal</keyword>
<dbReference type="AlphaFoldDB" id="A0AA85JXW1"/>
<dbReference type="SUPFAM" id="SSF57302">
    <property type="entry name" value="Snake toxin-like"/>
    <property type="match status" value="1"/>
</dbReference>
<sequence>MKLIVEIIVILLFTLQYASAIKCRTCLPCEEKYKKLFKIREDEIVDNCGVCITAYSTYHGYEMEGRGCLPKCPTKSKYNELTPGLVSKFDCCYYDLCNSASRYSLLHLQLLWLSCFLSIGVYLMNRIIS</sequence>
<evidence type="ECO:0008006" key="4">
    <source>
        <dbReference type="Google" id="ProtNLM"/>
    </source>
</evidence>
<evidence type="ECO:0000313" key="2">
    <source>
        <dbReference type="Proteomes" id="UP000050795"/>
    </source>
</evidence>
<accession>A0AA85JXW1</accession>
<feature type="signal peptide" evidence="1">
    <location>
        <begin position="1"/>
        <end position="20"/>
    </location>
</feature>
<name>A0AA85JXW1_TRIRE</name>
<dbReference type="InterPro" id="IPR045860">
    <property type="entry name" value="Snake_toxin-like_sf"/>
</dbReference>
<keyword evidence="2" id="KW-1185">Reference proteome</keyword>
<dbReference type="WBParaSite" id="TREG1_43310.1">
    <property type="protein sequence ID" value="TREG1_43310.1"/>
    <property type="gene ID" value="TREG1_43310"/>
</dbReference>
<proteinExistence type="predicted"/>
<reference evidence="2" key="1">
    <citation type="submission" date="2022-06" db="EMBL/GenBank/DDBJ databases">
        <authorList>
            <person name="Berger JAMES D."/>
            <person name="Berger JAMES D."/>
        </authorList>
    </citation>
    <scope>NUCLEOTIDE SEQUENCE [LARGE SCALE GENOMIC DNA]</scope>
</reference>
<organism evidence="2 3">
    <name type="scientific">Trichobilharzia regenti</name>
    <name type="common">Nasal bird schistosome</name>
    <dbReference type="NCBI Taxonomy" id="157069"/>
    <lineage>
        <taxon>Eukaryota</taxon>
        <taxon>Metazoa</taxon>
        <taxon>Spiralia</taxon>
        <taxon>Lophotrochozoa</taxon>
        <taxon>Platyhelminthes</taxon>
        <taxon>Trematoda</taxon>
        <taxon>Digenea</taxon>
        <taxon>Strigeidida</taxon>
        <taxon>Schistosomatoidea</taxon>
        <taxon>Schistosomatidae</taxon>
        <taxon>Trichobilharzia</taxon>
    </lineage>
</organism>
<evidence type="ECO:0000256" key="1">
    <source>
        <dbReference type="SAM" id="SignalP"/>
    </source>
</evidence>